<gene>
    <name evidence="1" type="ORF">MPL3356_110312</name>
    <name evidence="2" type="ORF">MPL3365_140098</name>
</gene>
<reference evidence="2 4" key="2">
    <citation type="submission" date="2014-08" db="EMBL/GenBank/DDBJ databases">
        <authorList>
            <person name="Moulin Lionel"/>
        </authorList>
    </citation>
    <scope>NUCLEOTIDE SEQUENCE [LARGE SCALE GENOMIC DNA]</scope>
</reference>
<evidence type="ECO:0000313" key="3">
    <source>
        <dbReference type="Proteomes" id="UP000045285"/>
    </source>
</evidence>
<dbReference type="Proteomes" id="UP000045285">
    <property type="component" value="Unassembled WGS sequence"/>
</dbReference>
<organism evidence="2 4">
    <name type="scientific">Mesorhizobium plurifarium</name>
    <dbReference type="NCBI Taxonomy" id="69974"/>
    <lineage>
        <taxon>Bacteria</taxon>
        <taxon>Pseudomonadati</taxon>
        <taxon>Pseudomonadota</taxon>
        <taxon>Alphaproteobacteria</taxon>
        <taxon>Hyphomicrobiales</taxon>
        <taxon>Phyllobacteriaceae</taxon>
        <taxon>Mesorhizobium</taxon>
    </lineage>
</organism>
<dbReference type="EMBL" id="CCMZ01000003">
    <property type="protein sequence ID" value="CDX12059.1"/>
    <property type="molecule type" value="Genomic_DNA"/>
</dbReference>
<dbReference type="AlphaFoldDB" id="A0A090FXJ4"/>
<sequence length="33" mass="3639">MGSAERETLAAEKMALFENGIETLDGIKELSKR</sequence>
<evidence type="ECO:0000313" key="4">
    <source>
        <dbReference type="Proteomes" id="UP000046122"/>
    </source>
</evidence>
<dbReference type="Proteomes" id="UP000046122">
    <property type="component" value="Unassembled WGS sequence"/>
</dbReference>
<dbReference type="EMBL" id="CCNE01000006">
    <property type="protein sequence ID" value="CDX51896.1"/>
    <property type="molecule type" value="Genomic_DNA"/>
</dbReference>
<evidence type="ECO:0000313" key="1">
    <source>
        <dbReference type="EMBL" id="CDX12059.1"/>
    </source>
</evidence>
<accession>A0A090FXJ4</accession>
<protein>
    <submittedName>
        <fullName evidence="2">Uncharacterized protein</fullName>
    </submittedName>
</protein>
<reference evidence="3" key="1">
    <citation type="submission" date="2014-08" db="EMBL/GenBank/DDBJ databases">
        <authorList>
            <person name="Moulin L."/>
        </authorList>
    </citation>
    <scope>NUCLEOTIDE SEQUENCE [LARGE SCALE GENOMIC DNA]</scope>
</reference>
<proteinExistence type="predicted"/>
<keyword evidence="3" id="KW-1185">Reference proteome</keyword>
<evidence type="ECO:0000313" key="2">
    <source>
        <dbReference type="EMBL" id="CDX51896.1"/>
    </source>
</evidence>
<name>A0A090FXJ4_MESPL</name>